<sequence>MDEKAAPDANPNNENPHDVLNLERLSGLVVLDDNTLKKTQTDIVNDVLCTNKSYPKNGSQKVNSEGDSLILTADDELESEIFLSDKTKTNEVKSGLGTISGVESDGKPLNDKENKSPGLLWVSNITHSVKAMELKQFISKVCRVSTAKIVSNGKDCYGYVVMENQQDANKCVKTLNNTNFEGRKITLSITKTMPKSEQEKHTTKLKTKSRRAIRTRNSPDPLTIKFDDKSRQQRWRSKISAREKLNNYRFRRRLLEEEWRNGNEIIREMRREERQRELEFRLDRERRKLQFEMELFERQRREIFRLDAERRKIERERLEVLQERSKLEQQLQKSRVKVKSSIFKPVQVTRKATDYSNFIKPKYSAPLVSRIRIKTTSRKVGKEGRNEDMKIYAPSENVKVVRKMEGPGTNRNVKSIEVMVRKYCADDSHKGVMESHIDECFDRQPSFRYYFQAPSTWPWKYPRSKQSPLRGLGNTQGQNSAIYVAQARPDYRLNVSNCHNSNFELLSHMTFSFYHFKSYAVHSHPSFSLRKRGSKKCEPYNKEWT</sequence>
<dbReference type="SUPFAM" id="SSF54928">
    <property type="entry name" value="RNA-binding domain, RBD"/>
    <property type="match status" value="1"/>
</dbReference>
<comment type="caution">
    <text evidence="7">The sequence shown here is derived from an EMBL/GenBank/DDBJ whole genome shotgun (WGS) entry which is preliminary data.</text>
</comment>
<keyword evidence="5" id="KW-0175">Coiled coil</keyword>
<dbReference type="PANTHER" id="PTHR15683:SF8">
    <property type="entry name" value="SCAFFOLD ATTACHMENT FACTOR B, ISOFORM B"/>
    <property type="match status" value="1"/>
</dbReference>
<organism evidence="7 8">
    <name type="scientific">Pyrocoelia pectoralis</name>
    <dbReference type="NCBI Taxonomy" id="417401"/>
    <lineage>
        <taxon>Eukaryota</taxon>
        <taxon>Metazoa</taxon>
        <taxon>Ecdysozoa</taxon>
        <taxon>Arthropoda</taxon>
        <taxon>Hexapoda</taxon>
        <taxon>Insecta</taxon>
        <taxon>Pterygota</taxon>
        <taxon>Neoptera</taxon>
        <taxon>Endopterygota</taxon>
        <taxon>Coleoptera</taxon>
        <taxon>Polyphaga</taxon>
        <taxon>Elateriformia</taxon>
        <taxon>Elateroidea</taxon>
        <taxon>Lampyridae</taxon>
        <taxon>Lampyrinae</taxon>
        <taxon>Pyrocoelia</taxon>
    </lineage>
</organism>
<dbReference type="GO" id="GO:0005634">
    <property type="term" value="C:nucleus"/>
    <property type="evidence" value="ECO:0007669"/>
    <property type="project" value="UniProtKB-SubCell"/>
</dbReference>
<dbReference type="GO" id="GO:0043565">
    <property type="term" value="F:sequence-specific DNA binding"/>
    <property type="evidence" value="ECO:0007669"/>
    <property type="project" value="TreeGrafter"/>
</dbReference>
<proteinExistence type="predicted"/>
<comment type="subcellular location">
    <subcellularLocation>
        <location evidence="1">Nucleus</location>
    </subcellularLocation>
</comment>
<dbReference type="InterPro" id="IPR035979">
    <property type="entry name" value="RBD_domain_sf"/>
</dbReference>
<protein>
    <recommendedName>
        <fullName evidence="6">RRM domain-containing protein</fullName>
    </recommendedName>
</protein>
<evidence type="ECO:0000256" key="4">
    <source>
        <dbReference type="PROSITE-ProRule" id="PRU00176"/>
    </source>
</evidence>
<evidence type="ECO:0000256" key="5">
    <source>
        <dbReference type="SAM" id="Coils"/>
    </source>
</evidence>
<dbReference type="GO" id="GO:0050684">
    <property type="term" value="P:regulation of mRNA processing"/>
    <property type="evidence" value="ECO:0007669"/>
    <property type="project" value="TreeGrafter"/>
</dbReference>
<evidence type="ECO:0000313" key="8">
    <source>
        <dbReference type="Proteomes" id="UP001329430"/>
    </source>
</evidence>
<dbReference type="PROSITE" id="PS50102">
    <property type="entry name" value="RRM"/>
    <property type="match status" value="1"/>
</dbReference>
<dbReference type="InterPro" id="IPR000504">
    <property type="entry name" value="RRM_dom"/>
</dbReference>
<evidence type="ECO:0000256" key="2">
    <source>
        <dbReference type="ARBA" id="ARBA00022884"/>
    </source>
</evidence>
<evidence type="ECO:0000259" key="6">
    <source>
        <dbReference type="PROSITE" id="PS50102"/>
    </source>
</evidence>
<evidence type="ECO:0000256" key="3">
    <source>
        <dbReference type="ARBA" id="ARBA00023242"/>
    </source>
</evidence>
<dbReference type="GO" id="GO:0003723">
    <property type="term" value="F:RNA binding"/>
    <property type="evidence" value="ECO:0007669"/>
    <property type="project" value="UniProtKB-UniRule"/>
</dbReference>
<keyword evidence="2 4" id="KW-0694">RNA-binding</keyword>
<dbReference type="EMBL" id="JAVRBK010000007">
    <property type="protein sequence ID" value="KAK5641190.1"/>
    <property type="molecule type" value="Genomic_DNA"/>
</dbReference>
<dbReference type="Pfam" id="PF00076">
    <property type="entry name" value="RRM_1"/>
    <property type="match status" value="1"/>
</dbReference>
<dbReference type="SMART" id="SM00360">
    <property type="entry name" value="RRM"/>
    <property type="match status" value="1"/>
</dbReference>
<reference evidence="7 8" key="1">
    <citation type="journal article" date="2024" name="Insects">
        <title>An Improved Chromosome-Level Genome Assembly of the Firefly Pyrocoelia pectoralis.</title>
        <authorList>
            <person name="Fu X."/>
            <person name="Meyer-Rochow V.B."/>
            <person name="Ballantyne L."/>
            <person name="Zhu X."/>
        </authorList>
    </citation>
    <scope>NUCLEOTIDE SEQUENCE [LARGE SCALE GENOMIC DNA]</scope>
    <source>
        <strain evidence="7">XCY_ONT2</strain>
    </source>
</reference>
<dbReference type="InterPro" id="IPR012677">
    <property type="entry name" value="Nucleotide-bd_a/b_plait_sf"/>
</dbReference>
<dbReference type="PANTHER" id="PTHR15683">
    <property type="entry name" value="SCAFFOLD ATTACHMENT FACTOR B-RELATED"/>
    <property type="match status" value="1"/>
</dbReference>
<accession>A0AAN7V2S0</accession>
<evidence type="ECO:0000256" key="1">
    <source>
        <dbReference type="ARBA" id="ARBA00004123"/>
    </source>
</evidence>
<dbReference type="AlphaFoldDB" id="A0AAN7V2S0"/>
<evidence type="ECO:0000313" key="7">
    <source>
        <dbReference type="EMBL" id="KAK5641190.1"/>
    </source>
</evidence>
<dbReference type="Gene3D" id="3.30.70.330">
    <property type="match status" value="1"/>
</dbReference>
<dbReference type="GO" id="GO:0006357">
    <property type="term" value="P:regulation of transcription by RNA polymerase II"/>
    <property type="evidence" value="ECO:0007669"/>
    <property type="project" value="TreeGrafter"/>
</dbReference>
<keyword evidence="3" id="KW-0539">Nucleus</keyword>
<keyword evidence="8" id="KW-1185">Reference proteome</keyword>
<feature type="coiled-coil region" evidence="5">
    <location>
        <begin position="282"/>
        <end position="333"/>
    </location>
</feature>
<dbReference type="Proteomes" id="UP001329430">
    <property type="component" value="Chromosome 7"/>
</dbReference>
<feature type="domain" description="RRM" evidence="6">
    <location>
        <begin position="118"/>
        <end position="192"/>
    </location>
</feature>
<gene>
    <name evidence="7" type="ORF">RI129_009737</name>
</gene>
<dbReference type="InterPro" id="IPR051738">
    <property type="entry name" value="SAF_Modulators"/>
</dbReference>
<name>A0AAN7V2S0_9COLE</name>